<dbReference type="InterPro" id="IPR009003">
    <property type="entry name" value="Peptidase_S1_PA"/>
</dbReference>
<dbReference type="GO" id="GO:0004252">
    <property type="term" value="F:serine-type endopeptidase activity"/>
    <property type="evidence" value="ECO:0007669"/>
    <property type="project" value="InterPro"/>
</dbReference>
<dbReference type="Proteomes" id="UP001107558">
    <property type="component" value="Chromosome 3"/>
</dbReference>
<feature type="chain" id="PRO_5039897575" description="Peptidase S1 domain-containing protein" evidence="3">
    <location>
        <begin position="23"/>
        <end position="303"/>
    </location>
</feature>
<comment type="similarity">
    <text evidence="2">Belongs to the peptidase S1 family. CLIP subfamily.</text>
</comment>
<keyword evidence="3" id="KW-0732">Signal</keyword>
<dbReference type="AlphaFoldDB" id="A0A9J6BPD9"/>
<dbReference type="Pfam" id="PF00089">
    <property type="entry name" value="Trypsin"/>
    <property type="match status" value="1"/>
</dbReference>
<feature type="signal peptide" evidence="3">
    <location>
        <begin position="1"/>
        <end position="22"/>
    </location>
</feature>
<sequence length="303" mass="34042">MQKFSLIVNSLILVTSFNVIKCENQILNKTRTTVPFNTSICGIMSESHSLVQGGKISAATHFPWLAAVFMNNNGEIIHTGSGSLISHNHIIIRARSVSILDSSNFLVPVNVSTLQIHLGSIQYFQSQDNESVKVGVEKIVNHPFAKKVSNTLYVNAISMIFTNREIEFTEKIKPVCLWPFMMEHENLAGKSAYIASHGFGSKRKSENLIRKHTHVTIQESCNDYFEDELKFSNETNLFCVKGDSNGSACIGDNQLFMKMNENWFLKGFISSVYKYDDGKCNSEALTLCEDIQQNIILIKVLML</sequence>
<dbReference type="PANTHER" id="PTHR24250:SF27">
    <property type="entry name" value="ELASTASE 2 LIKE"/>
    <property type="match status" value="1"/>
</dbReference>
<dbReference type="Gene3D" id="2.40.10.10">
    <property type="entry name" value="Trypsin-like serine proteases"/>
    <property type="match status" value="1"/>
</dbReference>
<dbReference type="EMBL" id="JADBJN010000003">
    <property type="protein sequence ID" value="KAG5671724.1"/>
    <property type="molecule type" value="Genomic_DNA"/>
</dbReference>
<organism evidence="5 6">
    <name type="scientific">Polypedilum vanderplanki</name>
    <name type="common">Sleeping chironomid midge</name>
    <dbReference type="NCBI Taxonomy" id="319348"/>
    <lineage>
        <taxon>Eukaryota</taxon>
        <taxon>Metazoa</taxon>
        <taxon>Ecdysozoa</taxon>
        <taxon>Arthropoda</taxon>
        <taxon>Hexapoda</taxon>
        <taxon>Insecta</taxon>
        <taxon>Pterygota</taxon>
        <taxon>Neoptera</taxon>
        <taxon>Endopterygota</taxon>
        <taxon>Diptera</taxon>
        <taxon>Nematocera</taxon>
        <taxon>Chironomoidea</taxon>
        <taxon>Chironomidae</taxon>
        <taxon>Chironominae</taxon>
        <taxon>Polypedilum</taxon>
        <taxon>Polypedilum</taxon>
    </lineage>
</organism>
<dbReference type="SMART" id="SM00020">
    <property type="entry name" value="Tryp_SPc"/>
    <property type="match status" value="1"/>
</dbReference>
<comment type="caution">
    <text evidence="5">The sequence shown here is derived from an EMBL/GenBank/DDBJ whole genome shotgun (WGS) entry which is preliminary data.</text>
</comment>
<dbReference type="SUPFAM" id="SSF50494">
    <property type="entry name" value="Trypsin-like serine proteases"/>
    <property type="match status" value="1"/>
</dbReference>
<dbReference type="InterPro" id="IPR001254">
    <property type="entry name" value="Trypsin_dom"/>
</dbReference>
<name>A0A9J6BPD9_POLVA</name>
<accession>A0A9J6BPD9</accession>
<dbReference type="PANTHER" id="PTHR24250">
    <property type="entry name" value="CHYMOTRYPSIN-RELATED"/>
    <property type="match status" value="1"/>
</dbReference>
<evidence type="ECO:0000256" key="2">
    <source>
        <dbReference type="ARBA" id="ARBA00024195"/>
    </source>
</evidence>
<dbReference type="InterPro" id="IPR043504">
    <property type="entry name" value="Peptidase_S1_PA_chymotrypsin"/>
</dbReference>
<dbReference type="OrthoDB" id="238681at2759"/>
<reference evidence="5" key="1">
    <citation type="submission" date="2021-03" db="EMBL/GenBank/DDBJ databases">
        <title>Chromosome level genome of the anhydrobiotic midge Polypedilum vanderplanki.</title>
        <authorList>
            <person name="Yoshida Y."/>
            <person name="Kikawada T."/>
            <person name="Gusev O."/>
        </authorList>
    </citation>
    <scope>NUCLEOTIDE SEQUENCE</scope>
    <source>
        <strain evidence="5">NIAS01</strain>
        <tissue evidence="5">Whole body or cell culture</tissue>
    </source>
</reference>
<evidence type="ECO:0000313" key="6">
    <source>
        <dbReference type="Proteomes" id="UP001107558"/>
    </source>
</evidence>
<gene>
    <name evidence="5" type="ORF">PVAND_001904</name>
</gene>
<evidence type="ECO:0000259" key="4">
    <source>
        <dbReference type="PROSITE" id="PS50240"/>
    </source>
</evidence>
<keyword evidence="6" id="KW-1185">Reference proteome</keyword>
<keyword evidence="1" id="KW-1015">Disulfide bond</keyword>
<dbReference type="PROSITE" id="PS50240">
    <property type="entry name" value="TRYPSIN_DOM"/>
    <property type="match status" value="1"/>
</dbReference>
<proteinExistence type="inferred from homology"/>
<evidence type="ECO:0000256" key="1">
    <source>
        <dbReference type="ARBA" id="ARBA00023157"/>
    </source>
</evidence>
<evidence type="ECO:0000313" key="5">
    <source>
        <dbReference type="EMBL" id="KAG5671724.1"/>
    </source>
</evidence>
<protein>
    <recommendedName>
        <fullName evidence="4">Peptidase S1 domain-containing protein</fullName>
    </recommendedName>
</protein>
<evidence type="ECO:0000256" key="3">
    <source>
        <dbReference type="SAM" id="SignalP"/>
    </source>
</evidence>
<feature type="domain" description="Peptidase S1" evidence="4">
    <location>
        <begin position="51"/>
        <end position="273"/>
    </location>
</feature>
<dbReference type="GO" id="GO:0006508">
    <property type="term" value="P:proteolysis"/>
    <property type="evidence" value="ECO:0007669"/>
    <property type="project" value="InterPro"/>
</dbReference>